<dbReference type="OrthoDB" id="9773531at2"/>
<dbReference type="Gene3D" id="3.20.20.80">
    <property type="entry name" value="Glycosidases"/>
    <property type="match status" value="1"/>
</dbReference>
<keyword evidence="1" id="KW-0472">Membrane</keyword>
<keyword evidence="3" id="KW-1185">Reference proteome</keyword>
<feature type="transmembrane region" description="Helical" evidence="1">
    <location>
        <begin position="12"/>
        <end position="37"/>
    </location>
</feature>
<name>A0A239JYI5_EKHLU</name>
<organism evidence="2 3">
    <name type="scientific">Ekhidna lutea</name>
    <dbReference type="NCBI Taxonomy" id="447679"/>
    <lineage>
        <taxon>Bacteria</taxon>
        <taxon>Pseudomonadati</taxon>
        <taxon>Bacteroidota</taxon>
        <taxon>Cytophagia</taxon>
        <taxon>Cytophagales</taxon>
        <taxon>Reichenbachiellaceae</taxon>
        <taxon>Ekhidna</taxon>
    </lineage>
</organism>
<dbReference type="RefSeq" id="WP_144017403.1">
    <property type="nucleotide sequence ID" value="NZ_FZPD01000004.1"/>
</dbReference>
<keyword evidence="1" id="KW-1133">Transmembrane helix</keyword>
<protein>
    <recommendedName>
        <fullName evidence="4">GTA TIM-barrel-like domain-containing protein</fullName>
    </recommendedName>
</protein>
<dbReference type="InterPro" id="IPR017853">
    <property type="entry name" value="GH"/>
</dbReference>
<dbReference type="CDD" id="cd19608">
    <property type="entry name" value="GH113_mannanase-like"/>
    <property type="match status" value="1"/>
</dbReference>
<evidence type="ECO:0000256" key="1">
    <source>
        <dbReference type="SAM" id="Phobius"/>
    </source>
</evidence>
<evidence type="ECO:0000313" key="2">
    <source>
        <dbReference type="EMBL" id="SNT11067.1"/>
    </source>
</evidence>
<dbReference type="Pfam" id="PF22612">
    <property type="entry name" value="GH113"/>
    <property type="match status" value="1"/>
</dbReference>
<sequence>MNQFLQTHDRILPYLSIMRILITLFILICGGLAMVMIPAGKDPIINGVSLVNPPREITVDQMGEVKRINAGWVAIIPYAFSRSGEPGVSFDHERQWWGERTDGTCKLIEYAKSHDLKVMIKPHVWVRGEGWTGDFSLSTEAQWKQWENEFSAYILNYAKVADSLNVEMLCIGTEYRIPAKERPEFWRTLIKDVRKVYSGKITYASNWDNYENISWWDAVDYIGIDAYFPLAEGPHPAIEEIENGWKPVKTQLSAFSRKWNKPILFTEYGFQSANGAAGKHWEIDESEENANMQLQADAYEATYRALMKEEWFAGGFLWKWHFNTFQGGRWRGTEWTPQNKPAEKVIAKWYGKVTP</sequence>
<accession>A0A239JYI5</accession>
<proteinExistence type="predicted"/>
<keyword evidence="1" id="KW-0812">Transmembrane</keyword>
<evidence type="ECO:0000313" key="3">
    <source>
        <dbReference type="Proteomes" id="UP000198393"/>
    </source>
</evidence>
<gene>
    <name evidence="2" type="ORF">SAMN05421640_2322</name>
</gene>
<evidence type="ECO:0008006" key="4">
    <source>
        <dbReference type="Google" id="ProtNLM"/>
    </source>
</evidence>
<dbReference type="EMBL" id="FZPD01000004">
    <property type="protein sequence ID" value="SNT11067.1"/>
    <property type="molecule type" value="Genomic_DNA"/>
</dbReference>
<dbReference type="AlphaFoldDB" id="A0A239JYI5"/>
<dbReference type="InterPro" id="IPR055151">
    <property type="entry name" value="GH113"/>
</dbReference>
<dbReference type="SUPFAM" id="SSF51445">
    <property type="entry name" value="(Trans)glycosidases"/>
    <property type="match status" value="1"/>
</dbReference>
<reference evidence="2 3" key="1">
    <citation type="submission" date="2017-06" db="EMBL/GenBank/DDBJ databases">
        <authorList>
            <person name="Kim H.J."/>
            <person name="Triplett B.A."/>
        </authorList>
    </citation>
    <scope>NUCLEOTIDE SEQUENCE [LARGE SCALE GENOMIC DNA]</scope>
    <source>
        <strain evidence="2 3">DSM 19307</strain>
    </source>
</reference>
<dbReference type="Proteomes" id="UP000198393">
    <property type="component" value="Unassembled WGS sequence"/>
</dbReference>